<gene>
    <name evidence="2" type="ORF">FXN63_07760</name>
</gene>
<organism evidence="2 3">
    <name type="scientific">Pigmentiphaga aceris</name>
    <dbReference type="NCBI Taxonomy" id="1940612"/>
    <lineage>
        <taxon>Bacteria</taxon>
        <taxon>Pseudomonadati</taxon>
        <taxon>Pseudomonadota</taxon>
        <taxon>Betaproteobacteria</taxon>
        <taxon>Burkholderiales</taxon>
        <taxon>Alcaligenaceae</taxon>
        <taxon>Pigmentiphaga</taxon>
    </lineage>
</organism>
<feature type="domain" description="TadE-like" evidence="1">
    <location>
        <begin position="35"/>
        <end position="77"/>
    </location>
</feature>
<proteinExistence type="predicted"/>
<sequence length="338" mass="35592">MSLSAGLAQLRPAFSAAFCMTHSCAGTPRTRRQGGIAMMEFLIVALPLLGIGMGSVEFAHWQLTRQAVDHAMMEAAREGAVTNGDPVAMRRRFDAALLPLFGGGTSSETLSEAAARMAARSARIESETGVPAMRLEVLGPGRSSFADFADPALNAQFGRRTINNDYLAEAHARDVQRGWPEGRGPSSGQDRFDANQLRLRLTYLHAPMLPGLRALMKSLSSDETAKTDDAYATQARARAGMLVMTREFTTMMQSHPVEWEVETYRAAWGAAQIGDAPVANTVVGALGELPGACGAGACLPGSSPTIPSTSTPWTPPTSPGVVQAGDPACGISVCCAPA</sequence>
<dbReference type="InterPro" id="IPR012495">
    <property type="entry name" value="TadE-like_dom"/>
</dbReference>
<accession>A0A5C0AWJ5</accession>
<evidence type="ECO:0000259" key="1">
    <source>
        <dbReference type="Pfam" id="PF07811"/>
    </source>
</evidence>
<name>A0A5C0AWJ5_9BURK</name>
<evidence type="ECO:0000313" key="2">
    <source>
        <dbReference type="EMBL" id="QEI05753.1"/>
    </source>
</evidence>
<dbReference type="KEGG" id="pacr:FXN63_07760"/>
<dbReference type="Proteomes" id="UP000325161">
    <property type="component" value="Chromosome"/>
</dbReference>
<reference evidence="2 3" key="1">
    <citation type="submission" date="2019-08" db="EMBL/GenBank/DDBJ databases">
        <title>Amphibian skin-associated Pigmentiphaga: genome sequence and occurrence across geography and hosts.</title>
        <authorList>
            <person name="Bletz M.C."/>
            <person name="Bunk B."/>
            <person name="Sproeer C."/>
            <person name="Biwer P."/>
            <person name="Reiter S."/>
            <person name="Rabemananjara F.C.E."/>
            <person name="Schulz S."/>
            <person name="Overmann J."/>
            <person name="Vences M."/>
        </authorList>
    </citation>
    <scope>NUCLEOTIDE SEQUENCE [LARGE SCALE GENOMIC DNA]</scope>
    <source>
        <strain evidence="2 3">Mada1488</strain>
    </source>
</reference>
<dbReference type="Pfam" id="PF07811">
    <property type="entry name" value="TadE"/>
    <property type="match status" value="1"/>
</dbReference>
<keyword evidence="3" id="KW-1185">Reference proteome</keyword>
<evidence type="ECO:0000313" key="3">
    <source>
        <dbReference type="Proteomes" id="UP000325161"/>
    </source>
</evidence>
<dbReference type="EMBL" id="CP043046">
    <property type="protein sequence ID" value="QEI05753.1"/>
    <property type="molecule type" value="Genomic_DNA"/>
</dbReference>
<dbReference type="AlphaFoldDB" id="A0A5C0AWJ5"/>
<protein>
    <submittedName>
        <fullName evidence="2">Pilus assembly protein</fullName>
    </submittedName>
</protein>
<dbReference type="OrthoDB" id="8681001at2"/>